<dbReference type="Proteomes" id="UP001161408">
    <property type="component" value="Unassembled WGS sequence"/>
</dbReference>
<evidence type="ECO:0000313" key="1">
    <source>
        <dbReference type="EMBL" id="GLQ03422.1"/>
    </source>
</evidence>
<proteinExistence type="predicted"/>
<accession>A0AA37W302</accession>
<sequence>MAINVARLSFQKIENNVLKSGRFVVLEVFLVALFRADDLDDLVARLVEGLLVDVFFFSAI</sequence>
<protein>
    <submittedName>
        <fullName evidence="1">Uncharacterized protein</fullName>
    </submittedName>
</protein>
<dbReference type="AlphaFoldDB" id="A0AA37W302"/>
<reference evidence="1" key="1">
    <citation type="journal article" date="2014" name="Int. J. Syst. Evol. Microbiol.">
        <title>Complete genome sequence of Corynebacterium casei LMG S-19264T (=DSM 44701T), isolated from a smear-ripened cheese.</title>
        <authorList>
            <consortium name="US DOE Joint Genome Institute (JGI-PGF)"/>
            <person name="Walter F."/>
            <person name="Albersmeier A."/>
            <person name="Kalinowski J."/>
            <person name="Ruckert C."/>
        </authorList>
    </citation>
    <scope>NUCLEOTIDE SEQUENCE</scope>
    <source>
        <strain evidence="1">NBRC 103034</strain>
    </source>
</reference>
<gene>
    <name evidence="1" type="ORF">GCM10007914_23030</name>
</gene>
<keyword evidence="2" id="KW-1185">Reference proteome</keyword>
<reference evidence="1" key="2">
    <citation type="submission" date="2023-01" db="EMBL/GenBank/DDBJ databases">
        <title>Draft genome sequence of Pseudoalteromonas tetraodonis strain NBRC 103034.</title>
        <authorList>
            <person name="Sun Q."/>
            <person name="Mori K."/>
        </authorList>
    </citation>
    <scope>NUCLEOTIDE SEQUENCE</scope>
    <source>
        <strain evidence="1">NBRC 103034</strain>
    </source>
</reference>
<evidence type="ECO:0000313" key="2">
    <source>
        <dbReference type="Proteomes" id="UP001161408"/>
    </source>
</evidence>
<organism evidence="1 2">
    <name type="scientific">Pseudoalteromonas tetraodonis GFC</name>
    <dbReference type="NCBI Taxonomy" id="1315271"/>
    <lineage>
        <taxon>Bacteria</taxon>
        <taxon>Pseudomonadati</taxon>
        <taxon>Pseudomonadota</taxon>
        <taxon>Gammaproteobacteria</taxon>
        <taxon>Alteromonadales</taxon>
        <taxon>Pseudoalteromonadaceae</taxon>
        <taxon>Pseudoalteromonas</taxon>
    </lineage>
</organism>
<dbReference type="EMBL" id="BSNE01000014">
    <property type="protein sequence ID" value="GLQ03422.1"/>
    <property type="molecule type" value="Genomic_DNA"/>
</dbReference>
<comment type="caution">
    <text evidence="1">The sequence shown here is derived from an EMBL/GenBank/DDBJ whole genome shotgun (WGS) entry which is preliminary data.</text>
</comment>
<name>A0AA37W302_9GAMM</name>